<dbReference type="PANTHER" id="PTHR16263:SF4">
    <property type="entry name" value="TETRATRICOPEPTIDE REPEAT PROTEIN 38"/>
    <property type="match status" value="1"/>
</dbReference>
<keyword evidence="4" id="KW-0802">TPR repeat</keyword>
<dbReference type="InterPro" id="IPR033891">
    <property type="entry name" value="TTC38"/>
</dbReference>
<feature type="region of interest" description="Disordered" evidence="5">
    <location>
        <begin position="424"/>
        <end position="456"/>
    </location>
</feature>
<gene>
    <name evidence="6" type="ORF">CROE0942_LOCUS4329</name>
</gene>
<reference evidence="6" key="1">
    <citation type="submission" date="2021-01" db="EMBL/GenBank/DDBJ databases">
        <authorList>
            <person name="Corre E."/>
            <person name="Pelletier E."/>
            <person name="Niang G."/>
            <person name="Scheremetjew M."/>
            <person name="Finn R."/>
            <person name="Kale V."/>
            <person name="Holt S."/>
            <person name="Cochrane G."/>
            <person name="Meng A."/>
            <person name="Brown T."/>
            <person name="Cohen L."/>
        </authorList>
    </citation>
    <scope>NUCLEOTIDE SEQUENCE</scope>
    <source>
        <strain evidence="6">E4-10</strain>
    </source>
</reference>
<protein>
    <recommendedName>
        <fullName evidence="2">Tetratricopeptide repeat protein 38</fullName>
    </recommendedName>
</protein>
<dbReference type="SUPFAM" id="SSF48452">
    <property type="entry name" value="TPR-like"/>
    <property type="match status" value="1"/>
</dbReference>
<organism evidence="6">
    <name type="scientific">Cafeteria roenbergensis</name>
    <name type="common">Marine flagellate</name>
    <dbReference type="NCBI Taxonomy" id="33653"/>
    <lineage>
        <taxon>Eukaryota</taxon>
        <taxon>Sar</taxon>
        <taxon>Stramenopiles</taxon>
        <taxon>Bigyra</taxon>
        <taxon>Opalozoa</taxon>
        <taxon>Bicosoecida</taxon>
        <taxon>Cafeteriaceae</taxon>
        <taxon>Cafeteria</taxon>
    </lineage>
</organism>
<evidence type="ECO:0000256" key="1">
    <source>
        <dbReference type="ARBA" id="ARBA00005857"/>
    </source>
</evidence>
<evidence type="ECO:0000256" key="5">
    <source>
        <dbReference type="SAM" id="MobiDB-lite"/>
    </source>
</evidence>
<accession>A0A7S0JS40</accession>
<evidence type="ECO:0000256" key="3">
    <source>
        <dbReference type="ARBA" id="ARBA00022737"/>
    </source>
</evidence>
<comment type="similarity">
    <text evidence="1">Belongs to the TTC38 family.</text>
</comment>
<evidence type="ECO:0000256" key="4">
    <source>
        <dbReference type="ARBA" id="ARBA00022803"/>
    </source>
</evidence>
<name>A0A7S0JS40_CAFRO</name>
<keyword evidence="3" id="KW-0677">Repeat</keyword>
<dbReference type="AlphaFoldDB" id="A0A7S0JS40"/>
<dbReference type="EMBL" id="HBET01006470">
    <property type="protein sequence ID" value="CAD8559993.1"/>
    <property type="molecule type" value="Transcribed_RNA"/>
</dbReference>
<evidence type="ECO:0000313" key="6">
    <source>
        <dbReference type="EMBL" id="CAD8559993.1"/>
    </source>
</evidence>
<sequence length="725" mass="78582">MLWRAAAATRRVGSRLVACASARAGAAAAPGRAFGGVSSPKTIESAWGIPLTCGDDNAATIFDGAVADYLGMTGDPAGKCAVAASMEPGFAMAMALEAFFIVMSGGANGRTDERVVSLRRRLQYLVDSHHCNFRERSFVAALHAWSDGRIREAAAILEGWLLEQPHDVLAVRVLHDTYYFLGDAEQLRDSPGRVMGGWDAQRPGYLKLCGMFAFGAQECRQFALAEEQGMRALSEEMEDPWALHAVVHVYESLGRRYEGQRLLRTSRWFWDSATLLNVHLHWHWGLMQLGDGQFERAMGRYDEWLREDSATEALNVCDAASLLWRMELLGIDAFDRWAELVPLVRRFMGQHVMPYVDVHIAMVLAAAGEESLLADHLASMRSAALRSPLFEPAMSSTVTAPLGPEAMRQADPAWGFLHREEALPESARAEPSEAPDAPSESGLQRPRGREGTGPLSPAVRVADEHVAGPDPPSLRDSPFSAFAPASERRSVVLRSNEEFSLADAPALPLGSEMDPDAQDRPIIPVPMSTLPVLPLEVRVPDFGAVDDGTLPEDAANDPGSLPTRPELVSIGGVGGLGLGSHSLVDPRYVAASVGLAVAEGMAAYRTGRSDEAVSRLLPARSSLSIMGGSRAQRDVFSLTLEAAATQSRRMLLARALLRERATNAPNDGHAMYHLSSVLFATGDYRQAAQSRDRALRFGLGQARHMARQAHPEGAMPKNLEPFRTG</sequence>
<evidence type="ECO:0000256" key="2">
    <source>
        <dbReference type="ARBA" id="ARBA00019992"/>
    </source>
</evidence>
<dbReference type="PANTHER" id="PTHR16263">
    <property type="entry name" value="TETRATRICOPEPTIDE REPEAT PROTEIN 38"/>
    <property type="match status" value="1"/>
</dbReference>
<dbReference type="InterPro" id="IPR011990">
    <property type="entry name" value="TPR-like_helical_dom_sf"/>
</dbReference>
<proteinExistence type="inferred from homology"/>